<proteinExistence type="predicted"/>
<dbReference type="EMBL" id="BKCJ011119278">
    <property type="protein sequence ID" value="GFC89138.1"/>
    <property type="molecule type" value="Genomic_DNA"/>
</dbReference>
<gene>
    <name evidence="2" type="ORF">Tci_861108</name>
</gene>
<comment type="caution">
    <text evidence="2">The sequence shown here is derived from an EMBL/GenBank/DDBJ whole genome shotgun (WGS) entry which is preliminary data.</text>
</comment>
<sequence length="171" mass="19773">EQLEAEVLTRSSNKAKTSHAVAAGLFELELKKILIDKMERNMSIYRSDQHKTLYKLLIDAYKTDEVILDTYGDTVTIKRRRDNEDDDQEPFDGSNRGNLARKDDSRYSFNELIDTPLDFSAFVMNRLKVDTLTPELLVGPTFKLMKGSYKSLVELEYFLEEVYKATTDQLD</sequence>
<reference evidence="2" key="1">
    <citation type="journal article" date="2019" name="Sci. Rep.">
        <title>Draft genome of Tanacetum cinerariifolium, the natural source of mosquito coil.</title>
        <authorList>
            <person name="Yamashiro T."/>
            <person name="Shiraishi A."/>
            <person name="Satake H."/>
            <person name="Nakayama K."/>
        </authorList>
    </citation>
    <scope>NUCLEOTIDE SEQUENCE</scope>
</reference>
<accession>A0A699RUZ9</accession>
<feature type="region of interest" description="Disordered" evidence="1">
    <location>
        <begin position="80"/>
        <end position="99"/>
    </location>
</feature>
<feature type="non-terminal residue" evidence="2">
    <location>
        <position position="171"/>
    </location>
</feature>
<evidence type="ECO:0000313" key="2">
    <source>
        <dbReference type="EMBL" id="GFC89138.1"/>
    </source>
</evidence>
<dbReference type="AlphaFoldDB" id="A0A699RUZ9"/>
<feature type="non-terminal residue" evidence="2">
    <location>
        <position position="1"/>
    </location>
</feature>
<protein>
    <submittedName>
        <fullName evidence="2">Uncharacterized protein</fullName>
    </submittedName>
</protein>
<name>A0A699RUZ9_TANCI</name>
<organism evidence="2">
    <name type="scientific">Tanacetum cinerariifolium</name>
    <name type="common">Dalmatian daisy</name>
    <name type="synonym">Chrysanthemum cinerariifolium</name>
    <dbReference type="NCBI Taxonomy" id="118510"/>
    <lineage>
        <taxon>Eukaryota</taxon>
        <taxon>Viridiplantae</taxon>
        <taxon>Streptophyta</taxon>
        <taxon>Embryophyta</taxon>
        <taxon>Tracheophyta</taxon>
        <taxon>Spermatophyta</taxon>
        <taxon>Magnoliopsida</taxon>
        <taxon>eudicotyledons</taxon>
        <taxon>Gunneridae</taxon>
        <taxon>Pentapetalae</taxon>
        <taxon>asterids</taxon>
        <taxon>campanulids</taxon>
        <taxon>Asterales</taxon>
        <taxon>Asteraceae</taxon>
        <taxon>Asteroideae</taxon>
        <taxon>Anthemideae</taxon>
        <taxon>Anthemidinae</taxon>
        <taxon>Tanacetum</taxon>
    </lineage>
</organism>
<evidence type="ECO:0000256" key="1">
    <source>
        <dbReference type="SAM" id="MobiDB-lite"/>
    </source>
</evidence>